<proteinExistence type="predicted"/>
<reference evidence="2 3" key="1">
    <citation type="submission" date="2017-03" db="EMBL/GenBank/DDBJ databases">
        <authorList>
            <person name="Afonso C.L."/>
            <person name="Miller P.J."/>
            <person name="Scott M.A."/>
            <person name="Spackman E."/>
            <person name="Goraichik I."/>
            <person name="Dimitrov K.M."/>
            <person name="Suarez D.L."/>
            <person name="Swayne D.E."/>
        </authorList>
    </citation>
    <scope>NUCLEOTIDE SEQUENCE [LARGE SCALE GENOMIC DNA]</scope>
    <source>
        <strain evidence="2">SB41UT1</strain>
    </source>
</reference>
<dbReference type="InterPro" id="IPR046474">
    <property type="entry name" value="DUF6795"/>
</dbReference>
<name>A0A1X7ARE3_9GAMM</name>
<dbReference type="AlphaFoldDB" id="A0A1X7ARE3"/>
<keyword evidence="3" id="KW-1185">Reference proteome</keyword>
<dbReference type="RefSeq" id="WP_133060632.1">
    <property type="nucleotide sequence ID" value="NZ_CBCSCN010000017.1"/>
</dbReference>
<evidence type="ECO:0000259" key="1">
    <source>
        <dbReference type="Pfam" id="PF20598"/>
    </source>
</evidence>
<dbReference type="PROSITE" id="PS51257">
    <property type="entry name" value="PROKAR_LIPOPROTEIN"/>
    <property type="match status" value="1"/>
</dbReference>
<dbReference type="Pfam" id="PF20598">
    <property type="entry name" value="DUF6795"/>
    <property type="match status" value="1"/>
</dbReference>
<accession>A0A1X7ARE3</accession>
<evidence type="ECO:0000313" key="2">
    <source>
        <dbReference type="EMBL" id="SMA50658.1"/>
    </source>
</evidence>
<evidence type="ECO:0000313" key="3">
    <source>
        <dbReference type="Proteomes" id="UP000196573"/>
    </source>
</evidence>
<dbReference type="OrthoDB" id="6196922at2"/>
<dbReference type="EMBL" id="FWPT01000014">
    <property type="protein sequence ID" value="SMA50658.1"/>
    <property type="molecule type" value="Genomic_DNA"/>
</dbReference>
<sequence length="168" mass="19206">MRYIVFLILALFAAGCDTKNGEAEMIQMFLNKSEKKTYVIASPIEGVLQKDGKPLSNIKMIRRLRWNGNEGGIFQKVITDRNGAFQFPLHEETLTMTKLAQFVAKADIEIEFEGEKVDLWYSTKFLEGLYDDTAGQFLNDLVCDISNSEERYRNGASKLSTLCRWNDD</sequence>
<protein>
    <recommendedName>
        <fullName evidence="1">DUF6795 domain-containing protein</fullName>
    </recommendedName>
</protein>
<feature type="domain" description="DUF6795" evidence="1">
    <location>
        <begin position="44"/>
        <end position="147"/>
    </location>
</feature>
<dbReference type="Proteomes" id="UP000196573">
    <property type="component" value="Unassembled WGS sequence"/>
</dbReference>
<gene>
    <name evidence="2" type="ORF">EHSB41UT_04475</name>
</gene>
<organism evidence="2 3">
    <name type="scientific">Parendozoicomonas haliclonae</name>
    <dbReference type="NCBI Taxonomy" id="1960125"/>
    <lineage>
        <taxon>Bacteria</taxon>
        <taxon>Pseudomonadati</taxon>
        <taxon>Pseudomonadota</taxon>
        <taxon>Gammaproteobacteria</taxon>
        <taxon>Oceanospirillales</taxon>
        <taxon>Endozoicomonadaceae</taxon>
        <taxon>Parendozoicomonas</taxon>
    </lineage>
</organism>